<evidence type="ECO:0000313" key="11">
    <source>
        <dbReference type="Proteomes" id="UP000198287"/>
    </source>
</evidence>
<reference evidence="10 11" key="1">
    <citation type="submission" date="2015-12" db="EMBL/GenBank/DDBJ databases">
        <title>The genome of Folsomia candida.</title>
        <authorList>
            <person name="Faddeeva A."/>
            <person name="Derks M.F."/>
            <person name="Anvar Y."/>
            <person name="Smit S."/>
            <person name="Van Straalen N."/>
            <person name="Roelofs D."/>
        </authorList>
    </citation>
    <scope>NUCLEOTIDE SEQUENCE [LARGE SCALE GENOMIC DNA]</scope>
    <source>
        <strain evidence="10 11">VU population</strain>
        <tissue evidence="10">Whole body</tissue>
    </source>
</reference>
<keyword evidence="4" id="KW-0597">Phosphoprotein</keyword>
<feature type="compositionally biased region" description="Basic residues" evidence="9">
    <location>
        <begin position="100"/>
        <end position="110"/>
    </location>
</feature>
<evidence type="ECO:0000256" key="8">
    <source>
        <dbReference type="ARBA" id="ARBA00023273"/>
    </source>
</evidence>
<accession>A0A226EJJ8</accession>
<organism evidence="10 11">
    <name type="scientific">Folsomia candida</name>
    <name type="common">Springtail</name>
    <dbReference type="NCBI Taxonomy" id="158441"/>
    <lineage>
        <taxon>Eukaryota</taxon>
        <taxon>Metazoa</taxon>
        <taxon>Ecdysozoa</taxon>
        <taxon>Arthropoda</taxon>
        <taxon>Hexapoda</taxon>
        <taxon>Collembola</taxon>
        <taxon>Entomobryomorpha</taxon>
        <taxon>Isotomoidea</taxon>
        <taxon>Isotomidae</taxon>
        <taxon>Proisotominae</taxon>
        <taxon>Folsomia</taxon>
    </lineage>
</organism>
<keyword evidence="5 10" id="KW-0282">Flagellum</keyword>
<evidence type="ECO:0000313" key="10">
    <source>
        <dbReference type="EMBL" id="OXA57297.1"/>
    </source>
</evidence>
<evidence type="ECO:0000256" key="2">
    <source>
        <dbReference type="ARBA" id="ARBA00006737"/>
    </source>
</evidence>
<protein>
    <submittedName>
        <fullName evidence="10">Flagellar radial spoke protein 3</fullName>
    </submittedName>
</protein>
<dbReference type="Pfam" id="PF06098">
    <property type="entry name" value="Radial_spoke_3"/>
    <property type="match status" value="1"/>
</dbReference>
<dbReference type="STRING" id="158441.A0A226EJJ8"/>
<name>A0A226EJJ8_FOLCA</name>
<evidence type="ECO:0000256" key="5">
    <source>
        <dbReference type="ARBA" id="ARBA00022846"/>
    </source>
</evidence>
<dbReference type="PANTHER" id="PTHR21648">
    <property type="entry name" value="FLAGELLAR RADIAL SPOKE PROTEIN 3"/>
    <property type="match status" value="1"/>
</dbReference>
<evidence type="ECO:0000256" key="4">
    <source>
        <dbReference type="ARBA" id="ARBA00022553"/>
    </source>
</evidence>
<dbReference type="OrthoDB" id="313308at2759"/>
<dbReference type="AlphaFoldDB" id="A0A226EJJ8"/>
<keyword evidence="11" id="KW-1185">Reference proteome</keyword>
<proteinExistence type="inferred from homology"/>
<keyword evidence="8" id="KW-0966">Cell projection</keyword>
<dbReference type="Proteomes" id="UP000198287">
    <property type="component" value="Unassembled WGS sequence"/>
</dbReference>
<evidence type="ECO:0000256" key="6">
    <source>
        <dbReference type="ARBA" id="ARBA00023069"/>
    </source>
</evidence>
<keyword evidence="6" id="KW-0969">Cilium</keyword>
<comment type="subcellular location">
    <subcellularLocation>
        <location evidence="1">Cytoplasm</location>
        <location evidence="1">Cytoskeleton</location>
        <location evidence="1">Flagellum axoneme</location>
    </subcellularLocation>
</comment>
<evidence type="ECO:0000256" key="9">
    <source>
        <dbReference type="SAM" id="MobiDB-lite"/>
    </source>
</evidence>
<evidence type="ECO:0000256" key="3">
    <source>
        <dbReference type="ARBA" id="ARBA00022490"/>
    </source>
</evidence>
<sequence>MPPAHTSKGKSQVVNMLYPPGTFTLLATLSNHLPLANIMSTPVVQRQLLLKDQRTRELESKTNVIYPRIYRGPTYKTFKKSEEERCKRRTLEDASASNAQRKKGMTKRKIQQTNMGGIIRPRTPPHHTSKIGLEDMGIQTDRYLEEITDEVVEKDMFTQTDQIFDLPVLKIFCPFKLGLDVETQIQPWELFRFDDEVTPVVTTVVGKIIEQALFETMEEVELESLLSQQRAFEERHRIELMRLHRLHQREQKITAERERLIAQRQKEVMEEKETQNIVTANFYSANLLGTLNNNALNELRRQGFMSGNDDLNDTFIPWLHARSIRKVGIREKSSVLLDEIIQAVVDKREAEVADGIWREISAENKRILPQEYSEDYGEGLEE</sequence>
<evidence type="ECO:0000256" key="1">
    <source>
        <dbReference type="ARBA" id="ARBA00004611"/>
    </source>
</evidence>
<dbReference type="EMBL" id="LNIX01000003">
    <property type="protein sequence ID" value="OXA57297.1"/>
    <property type="molecule type" value="Genomic_DNA"/>
</dbReference>
<dbReference type="GO" id="GO:0005929">
    <property type="term" value="C:cilium"/>
    <property type="evidence" value="ECO:0007669"/>
    <property type="project" value="TreeGrafter"/>
</dbReference>
<dbReference type="InterPro" id="IPR009290">
    <property type="entry name" value="Radial_spoke_3"/>
</dbReference>
<feature type="region of interest" description="Disordered" evidence="9">
    <location>
        <begin position="90"/>
        <end position="131"/>
    </location>
</feature>
<gene>
    <name evidence="10" type="ORF">Fcan01_07389</name>
</gene>
<evidence type="ECO:0000256" key="7">
    <source>
        <dbReference type="ARBA" id="ARBA00023212"/>
    </source>
</evidence>
<dbReference type="PANTHER" id="PTHR21648:SF0">
    <property type="entry name" value="RADIAL SPOKE HEAD PROTEIN 3 HOMOLOG"/>
    <property type="match status" value="1"/>
</dbReference>
<comment type="caution">
    <text evidence="10">The sequence shown here is derived from an EMBL/GenBank/DDBJ whole genome shotgun (WGS) entry which is preliminary data.</text>
</comment>
<keyword evidence="3" id="KW-0963">Cytoplasm</keyword>
<keyword evidence="7" id="KW-0206">Cytoskeleton</keyword>
<dbReference type="OMA" id="PEMDACC"/>
<comment type="similarity">
    <text evidence="2">Belongs to the flagellar radial spoke RSP3 family.</text>
</comment>